<feature type="region of interest" description="Disordered" evidence="1">
    <location>
        <begin position="85"/>
        <end position="163"/>
    </location>
</feature>
<comment type="caution">
    <text evidence="2">The sequence shown here is derived from an EMBL/GenBank/DDBJ whole genome shotgun (WGS) entry which is preliminary data.</text>
</comment>
<evidence type="ECO:0000313" key="2">
    <source>
        <dbReference type="EMBL" id="RSH92004.1"/>
    </source>
</evidence>
<evidence type="ECO:0000313" key="3">
    <source>
        <dbReference type="Proteomes" id="UP000279259"/>
    </source>
</evidence>
<dbReference type="OrthoDB" id="10415401at2759"/>
<dbReference type="Proteomes" id="UP000279259">
    <property type="component" value="Unassembled WGS sequence"/>
</dbReference>
<reference evidence="2 3" key="1">
    <citation type="submission" date="2018-11" db="EMBL/GenBank/DDBJ databases">
        <title>Genome sequence of Saitozyma podzolica DSM 27192.</title>
        <authorList>
            <person name="Aliyu H."/>
            <person name="Gorte O."/>
            <person name="Ochsenreither K."/>
        </authorList>
    </citation>
    <scope>NUCLEOTIDE SEQUENCE [LARGE SCALE GENOMIC DNA]</scope>
    <source>
        <strain evidence="2 3">DSM 27192</strain>
    </source>
</reference>
<feature type="compositionally biased region" description="Basic residues" evidence="1">
    <location>
        <begin position="89"/>
        <end position="101"/>
    </location>
</feature>
<gene>
    <name evidence="2" type="ORF">EHS25_009375</name>
</gene>
<organism evidence="2 3">
    <name type="scientific">Saitozyma podzolica</name>
    <dbReference type="NCBI Taxonomy" id="1890683"/>
    <lineage>
        <taxon>Eukaryota</taxon>
        <taxon>Fungi</taxon>
        <taxon>Dikarya</taxon>
        <taxon>Basidiomycota</taxon>
        <taxon>Agaricomycotina</taxon>
        <taxon>Tremellomycetes</taxon>
        <taxon>Tremellales</taxon>
        <taxon>Trimorphomycetaceae</taxon>
        <taxon>Saitozyma</taxon>
    </lineage>
</organism>
<protein>
    <submittedName>
        <fullName evidence="2">Uncharacterized protein</fullName>
    </submittedName>
</protein>
<keyword evidence="3" id="KW-1185">Reference proteome</keyword>
<name>A0A427YLL5_9TREE</name>
<dbReference type="AlphaFoldDB" id="A0A427YLL5"/>
<proteinExistence type="predicted"/>
<accession>A0A427YLL5</accession>
<sequence length="306" mass="33749">MESPSTSGRHAVRSAKNLIERMIEGPIDETPHSFDQRHGEFLSSQSSVQEFSETVNWQPVFGTRFKDPEFTMGLIFEPCNFFEPPHTSRPSRSRSHSHAPSRRAGSNSGQSSRPRQGRSRSHSDANSHSRFQCHTQSQSRSQALSSSGQSASPPFGTFTARDGRRLSTKVTDNFTSSILTMLVTDFQPISQLDSETEASFELSGFGLTGSRLNFRVRKRLLHGTSIYTPARPAFTPLSEVDTSEYMADASEDEKQGGKWVLIDILSPAAKQQASAQPGENPFGTPEAVAVTTRSLYIPTSVTFTPR</sequence>
<evidence type="ECO:0000256" key="1">
    <source>
        <dbReference type="SAM" id="MobiDB-lite"/>
    </source>
</evidence>
<dbReference type="EMBL" id="RSCD01000007">
    <property type="protein sequence ID" value="RSH92004.1"/>
    <property type="molecule type" value="Genomic_DNA"/>
</dbReference>
<feature type="compositionally biased region" description="Low complexity" evidence="1">
    <location>
        <begin position="102"/>
        <end position="114"/>
    </location>
</feature>
<feature type="compositionally biased region" description="Low complexity" evidence="1">
    <location>
        <begin position="136"/>
        <end position="152"/>
    </location>
</feature>